<dbReference type="GO" id="GO:0004672">
    <property type="term" value="F:protein kinase activity"/>
    <property type="evidence" value="ECO:0007669"/>
    <property type="project" value="InterPro"/>
</dbReference>
<dbReference type="GO" id="GO:0006935">
    <property type="term" value="P:chemotaxis"/>
    <property type="evidence" value="ECO:0007669"/>
    <property type="project" value="UniProtKB-ARBA"/>
</dbReference>
<keyword evidence="4" id="KW-0812">Transmembrane</keyword>
<protein>
    <recommendedName>
        <fullName evidence="3 14">Guanylate cyclase</fullName>
        <ecNumber evidence="3 14">4.6.1.2</ecNumber>
    </recommendedName>
</protein>
<dbReference type="GO" id="GO:0004383">
    <property type="term" value="F:guanylate cyclase activity"/>
    <property type="evidence" value="ECO:0007669"/>
    <property type="project" value="UniProtKB-EC"/>
</dbReference>
<feature type="domain" description="Guanylate cyclase" evidence="16">
    <location>
        <begin position="264"/>
        <end position="394"/>
    </location>
</feature>
<dbReference type="AlphaFoldDB" id="A0AAN5CKP6"/>
<evidence type="ECO:0000256" key="7">
    <source>
        <dbReference type="ARBA" id="ARBA00022989"/>
    </source>
</evidence>
<organism evidence="17 18">
    <name type="scientific">Pristionchus mayeri</name>
    <dbReference type="NCBI Taxonomy" id="1317129"/>
    <lineage>
        <taxon>Eukaryota</taxon>
        <taxon>Metazoa</taxon>
        <taxon>Ecdysozoa</taxon>
        <taxon>Nematoda</taxon>
        <taxon>Chromadorea</taxon>
        <taxon>Rhabditida</taxon>
        <taxon>Rhabditina</taxon>
        <taxon>Diplogasteromorpha</taxon>
        <taxon>Diplogasteroidea</taxon>
        <taxon>Neodiplogasteridae</taxon>
        <taxon>Pristionchus</taxon>
    </lineage>
</organism>
<dbReference type="GO" id="GO:0007635">
    <property type="term" value="P:chemosensory behavior"/>
    <property type="evidence" value="ECO:0007669"/>
    <property type="project" value="UniProtKB-ARBA"/>
</dbReference>
<dbReference type="PROSITE" id="PS00452">
    <property type="entry name" value="GUANYLATE_CYCLASE_1"/>
    <property type="match status" value="1"/>
</dbReference>
<keyword evidence="18" id="KW-1185">Reference proteome</keyword>
<evidence type="ECO:0000256" key="4">
    <source>
        <dbReference type="ARBA" id="ARBA00022692"/>
    </source>
</evidence>
<dbReference type="PANTHER" id="PTHR11920">
    <property type="entry name" value="GUANYLYL CYCLASE"/>
    <property type="match status" value="1"/>
</dbReference>
<dbReference type="InterPro" id="IPR050401">
    <property type="entry name" value="Cyclic_nucleotide_synthase"/>
</dbReference>
<keyword evidence="8" id="KW-0472">Membrane</keyword>
<reference evidence="18" key="1">
    <citation type="submission" date="2022-10" db="EMBL/GenBank/DDBJ databases">
        <title>Genome assembly of Pristionchus species.</title>
        <authorList>
            <person name="Yoshida K."/>
            <person name="Sommer R.J."/>
        </authorList>
    </citation>
    <scope>NUCLEOTIDE SEQUENCE [LARGE SCALE GENOMIC DNA]</scope>
    <source>
        <strain evidence="18">RS5460</strain>
    </source>
</reference>
<dbReference type="PROSITE" id="PS50011">
    <property type="entry name" value="PROTEIN_KINASE_DOM"/>
    <property type="match status" value="1"/>
</dbReference>
<dbReference type="CDD" id="cd07302">
    <property type="entry name" value="CHD"/>
    <property type="match status" value="1"/>
</dbReference>
<evidence type="ECO:0000256" key="5">
    <source>
        <dbReference type="ARBA" id="ARBA00022729"/>
    </source>
</evidence>
<dbReference type="PANTHER" id="PTHR11920:SF493">
    <property type="entry name" value="RECEPTOR-TYPE GUANYLATE CYCLASE GCY-22"/>
    <property type="match status" value="1"/>
</dbReference>
<comment type="subcellular location">
    <subcellularLocation>
        <location evidence="2">Membrane</location>
        <topology evidence="2">Single-pass type I membrane protein</topology>
    </subcellularLocation>
</comment>
<dbReference type="EC" id="4.6.1.2" evidence="3 14"/>
<evidence type="ECO:0000313" key="17">
    <source>
        <dbReference type="EMBL" id="GMR46177.1"/>
    </source>
</evidence>
<keyword evidence="10" id="KW-0325">Glycoprotein</keyword>
<dbReference type="PROSITE" id="PS50125">
    <property type="entry name" value="GUANYLATE_CYCLASE_2"/>
    <property type="match status" value="1"/>
</dbReference>
<dbReference type="InterPro" id="IPR029787">
    <property type="entry name" value="Nucleotide_cyclase"/>
</dbReference>
<evidence type="ECO:0000256" key="8">
    <source>
        <dbReference type="ARBA" id="ARBA00023136"/>
    </source>
</evidence>
<dbReference type="GO" id="GO:0005886">
    <property type="term" value="C:plasma membrane"/>
    <property type="evidence" value="ECO:0007669"/>
    <property type="project" value="UniProtKB-SubCell"/>
</dbReference>
<dbReference type="SMART" id="SM00044">
    <property type="entry name" value="CYCc"/>
    <property type="match status" value="1"/>
</dbReference>
<evidence type="ECO:0000256" key="9">
    <source>
        <dbReference type="ARBA" id="ARBA00023170"/>
    </source>
</evidence>
<evidence type="ECO:0000256" key="14">
    <source>
        <dbReference type="RuleBase" id="RU003431"/>
    </source>
</evidence>
<sequence>MSRPEFVQMRQLRSLDHDNVCKFLGVVTDGPQFMTIWKYCKRGSLEDVIVGSTLQMDAFFKFSLIREISEGLDYIHHSSIGAHGYLSSSTCLVDERWQVKITFAGCDFIKRNEKKHQRALLWTAPELIRDQEEQYATKPGDIYSFAIVCSEIATRQLPWDIERAEIDVEELVYRIKRGGSNPPRPPIESEEHELSPSMLLLIKDCWAEDASRRPNSEQVGERMKELIEEKKKSDILLYRMLPKQVADKLKLGQSVEPETFDCVTIFFSDVVSFTTLAARSTPIQVVDLLNNLYTTFDSIIDEHDVYKVETIGDGYLCVSGLPHRNGNEHAREIAEMSKELLEAIKRFRVPHLPKEKLQIRIGNHTGPCVTGVVGITMPRYCLFGDSVNTAAKMESNGKPMRIHISAATNEFLTKVIGGYQTEPRGEVLVKGTGSMETFWLLTDEEIAQR</sequence>
<dbReference type="InterPro" id="IPR011009">
    <property type="entry name" value="Kinase-like_dom_sf"/>
</dbReference>
<evidence type="ECO:0000259" key="15">
    <source>
        <dbReference type="PROSITE" id="PS50011"/>
    </source>
</evidence>
<evidence type="ECO:0000256" key="13">
    <source>
        <dbReference type="RuleBase" id="RU000405"/>
    </source>
</evidence>
<dbReference type="GO" id="GO:0035556">
    <property type="term" value="P:intracellular signal transduction"/>
    <property type="evidence" value="ECO:0007669"/>
    <property type="project" value="InterPro"/>
</dbReference>
<keyword evidence="12 14" id="KW-0141">cGMP biosynthesis</keyword>
<comment type="similarity">
    <text evidence="13">Belongs to the adenylyl cyclase class-4/guanylyl cyclase family.</text>
</comment>
<dbReference type="InterPro" id="IPR001054">
    <property type="entry name" value="A/G_cyclase"/>
</dbReference>
<evidence type="ECO:0000256" key="3">
    <source>
        <dbReference type="ARBA" id="ARBA00012202"/>
    </source>
</evidence>
<dbReference type="InterPro" id="IPR018297">
    <property type="entry name" value="A/G_cyclase_CS"/>
</dbReference>
<dbReference type="InterPro" id="IPR000719">
    <property type="entry name" value="Prot_kinase_dom"/>
</dbReference>
<keyword evidence="7" id="KW-1133">Transmembrane helix</keyword>
<dbReference type="SUPFAM" id="SSF56112">
    <property type="entry name" value="Protein kinase-like (PK-like)"/>
    <property type="match status" value="1"/>
</dbReference>
<evidence type="ECO:0000313" key="18">
    <source>
        <dbReference type="Proteomes" id="UP001328107"/>
    </source>
</evidence>
<accession>A0AAN5CKP6</accession>
<keyword evidence="9" id="KW-0675">Receptor</keyword>
<evidence type="ECO:0000256" key="12">
    <source>
        <dbReference type="ARBA" id="ARBA00023293"/>
    </source>
</evidence>
<evidence type="ECO:0000256" key="2">
    <source>
        <dbReference type="ARBA" id="ARBA00004479"/>
    </source>
</evidence>
<dbReference type="Proteomes" id="UP001328107">
    <property type="component" value="Unassembled WGS sequence"/>
</dbReference>
<keyword evidence="6" id="KW-0547">Nucleotide-binding</keyword>
<dbReference type="GO" id="GO:0005524">
    <property type="term" value="F:ATP binding"/>
    <property type="evidence" value="ECO:0007669"/>
    <property type="project" value="InterPro"/>
</dbReference>
<evidence type="ECO:0000256" key="10">
    <source>
        <dbReference type="ARBA" id="ARBA00023180"/>
    </source>
</evidence>
<dbReference type="Pfam" id="PF00211">
    <property type="entry name" value="Guanylate_cyc"/>
    <property type="match status" value="1"/>
</dbReference>
<comment type="caution">
    <text evidence="17">The sequence shown here is derived from an EMBL/GenBank/DDBJ whole genome shotgun (WGS) entry which is preliminary data.</text>
</comment>
<dbReference type="FunFam" id="3.30.70.1230:FF:000023">
    <property type="entry name" value="Guanylate cyclase"/>
    <property type="match status" value="1"/>
</dbReference>
<dbReference type="InterPro" id="IPR001245">
    <property type="entry name" value="Ser-Thr/Tyr_kinase_cat_dom"/>
</dbReference>
<proteinExistence type="inferred from homology"/>
<dbReference type="SUPFAM" id="SSF55073">
    <property type="entry name" value="Nucleotide cyclase"/>
    <property type="match status" value="1"/>
</dbReference>
<evidence type="ECO:0000256" key="6">
    <source>
        <dbReference type="ARBA" id="ARBA00022741"/>
    </source>
</evidence>
<dbReference type="EMBL" id="BTRK01000004">
    <property type="protein sequence ID" value="GMR46177.1"/>
    <property type="molecule type" value="Genomic_DNA"/>
</dbReference>
<comment type="catalytic activity">
    <reaction evidence="1 14">
        <text>GTP = 3',5'-cyclic GMP + diphosphate</text>
        <dbReference type="Rhea" id="RHEA:13665"/>
        <dbReference type="ChEBI" id="CHEBI:33019"/>
        <dbReference type="ChEBI" id="CHEBI:37565"/>
        <dbReference type="ChEBI" id="CHEBI:57746"/>
        <dbReference type="EC" id="4.6.1.2"/>
    </reaction>
</comment>
<gene>
    <name evidence="17" type="ORF">PMAYCL1PPCAC_16372</name>
</gene>
<dbReference type="Gene3D" id="3.30.70.1230">
    <property type="entry name" value="Nucleotide cyclase"/>
    <property type="match status" value="1"/>
</dbReference>
<evidence type="ECO:0000259" key="16">
    <source>
        <dbReference type="PROSITE" id="PS50125"/>
    </source>
</evidence>
<dbReference type="GO" id="GO:0001653">
    <property type="term" value="F:peptide receptor activity"/>
    <property type="evidence" value="ECO:0007669"/>
    <property type="project" value="TreeGrafter"/>
</dbReference>
<dbReference type="GO" id="GO:0004016">
    <property type="term" value="F:adenylate cyclase activity"/>
    <property type="evidence" value="ECO:0007669"/>
    <property type="project" value="TreeGrafter"/>
</dbReference>
<dbReference type="Pfam" id="PF07714">
    <property type="entry name" value="PK_Tyr_Ser-Thr"/>
    <property type="match status" value="1"/>
</dbReference>
<keyword evidence="11 13" id="KW-0456">Lyase</keyword>
<name>A0AAN5CKP6_9BILA</name>
<keyword evidence="5" id="KW-0732">Signal</keyword>
<dbReference type="GO" id="GO:0007168">
    <property type="term" value="P:receptor guanylyl cyclase signaling pathway"/>
    <property type="evidence" value="ECO:0007669"/>
    <property type="project" value="TreeGrafter"/>
</dbReference>
<feature type="non-terminal residue" evidence="17">
    <location>
        <position position="449"/>
    </location>
</feature>
<evidence type="ECO:0000256" key="11">
    <source>
        <dbReference type="ARBA" id="ARBA00023239"/>
    </source>
</evidence>
<dbReference type="Gene3D" id="1.10.510.10">
    <property type="entry name" value="Transferase(Phosphotransferase) domain 1"/>
    <property type="match status" value="1"/>
</dbReference>
<evidence type="ECO:0000256" key="1">
    <source>
        <dbReference type="ARBA" id="ARBA00001436"/>
    </source>
</evidence>
<feature type="domain" description="Protein kinase" evidence="15">
    <location>
        <begin position="1"/>
        <end position="227"/>
    </location>
</feature>